<dbReference type="PATRIC" id="fig|1121022.4.peg.1065"/>
<dbReference type="AlphaFoldDB" id="V4Q242"/>
<accession>V4Q242</accession>
<sequence length="307" mass="33188">MLLAASAHAQDSAQTPEPQAWSDVTEVVVRAKVAGPAMWKLTRGQSSVWVLGTLAETPENLTWDTTRVKRLLKGAHYVIVPGASRGGDIAGKRWLKGSELPSGTYLYDLVPPAAYARFEKVVAHTSGLRASDYAYKIPMRAGMELFSDVLAANHIRRYDIMRQVTALAANAGVASRIAYTVNADTLSDQWLKLDAGANRACFNTFLDGIDYNLTVLPGMAQAWAQGDVKTALSQYRESALLTCNLSTPEWGQQYDALFIGGMTTAIEEALKTPGKSLAVVPFSDLLRKDGVLDRLRAAGVVVTSPAQ</sequence>
<proteinExistence type="predicted"/>
<dbReference type="STRING" id="1121022.GCA_000376105_02108"/>
<evidence type="ECO:0000256" key="1">
    <source>
        <dbReference type="SAM" id="MobiDB-lite"/>
    </source>
</evidence>
<evidence type="ECO:0000313" key="3">
    <source>
        <dbReference type="Proteomes" id="UP000017837"/>
    </source>
</evidence>
<reference evidence="2 3" key="1">
    <citation type="journal article" date="2014" name="Nature">
        <title>Sequential evolution of bacterial morphology by co-option of a developmental regulator.</title>
        <authorList>
            <person name="Jiang C."/>
            <person name="Brown P.J."/>
            <person name="Ducret A."/>
            <person name="Brun Y.V."/>
        </authorList>
    </citation>
    <scope>NUCLEOTIDE SEQUENCE [LARGE SCALE GENOMIC DNA]</scope>
    <source>
        <strain evidence="2 3">DSM 16100</strain>
    </source>
</reference>
<protein>
    <recommendedName>
        <fullName evidence="4">Polysaccharide biosynthesis protein GumN</fullName>
    </recommendedName>
</protein>
<dbReference type="EMBL" id="AWGB01000007">
    <property type="protein sequence ID" value="ESQ93749.1"/>
    <property type="molecule type" value="Genomic_DNA"/>
</dbReference>
<dbReference type="InterPro" id="IPR002816">
    <property type="entry name" value="TraB/PrgY/GumN_fam"/>
</dbReference>
<name>V4Q242_9CAUL</name>
<comment type="caution">
    <text evidence="2">The sequence shown here is derived from an EMBL/GenBank/DDBJ whole genome shotgun (WGS) entry which is preliminary data.</text>
</comment>
<feature type="region of interest" description="Disordered" evidence="1">
    <location>
        <begin position="1"/>
        <end position="21"/>
    </location>
</feature>
<evidence type="ECO:0008006" key="4">
    <source>
        <dbReference type="Google" id="ProtNLM"/>
    </source>
</evidence>
<dbReference type="Pfam" id="PF01963">
    <property type="entry name" value="TraB_PrgY_gumN"/>
    <property type="match status" value="1"/>
</dbReference>
<organism evidence="2 3">
    <name type="scientific">Asticcacaulis benevestitus DSM 16100 = ATCC BAA-896</name>
    <dbReference type="NCBI Taxonomy" id="1121022"/>
    <lineage>
        <taxon>Bacteria</taxon>
        <taxon>Pseudomonadati</taxon>
        <taxon>Pseudomonadota</taxon>
        <taxon>Alphaproteobacteria</taxon>
        <taxon>Caulobacterales</taxon>
        <taxon>Caulobacteraceae</taxon>
        <taxon>Asticcacaulis</taxon>
    </lineage>
</organism>
<gene>
    <name evidence="2" type="ORF">ABENE_05355</name>
</gene>
<dbReference type="CDD" id="cd14788">
    <property type="entry name" value="GumN"/>
    <property type="match status" value="1"/>
</dbReference>
<dbReference type="Proteomes" id="UP000017837">
    <property type="component" value="Unassembled WGS sequence"/>
</dbReference>
<evidence type="ECO:0000313" key="2">
    <source>
        <dbReference type="EMBL" id="ESQ93749.1"/>
    </source>
</evidence>
<dbReference type="eggNOG" id="COG3735">
    <property type="taxonomic scope" value="Bacteria"/>
</dbReference>
<keyword evidence="3" id="KW-1185">Reference proteome</keyword>